<dbReference type="Proteomes" id="UP000244173">
    <property type="component" value="Chromosome"/>
</dbReference>
<organism evidence="1 2">
    <name type="scientific">Microvirgula aerodenitrificans</name>
    <dbReference type="NCBI Taxonomy" id="57480"/>
    <lineage>
        <taxon>Bacteria</taxon>
        <taxon>Pseudomonadati</taxon>
        <taxon>Pseudomonadota</taxon>
        <taxon>Betaproteobacteria</taxon>
        <taxon>Neisseriales</taxon>
        <taxon>Aquaspirillaceae</taxon>
        <taxon>Microvirgula</taxon>
    </lineage>
</organism>
<protein>
    <submittedName>
        <fullName evidence="1">Uncharacterized protein</fullName>
    </submittedName>
</protein>
<keyword evidence="2" id="KW-1185">Reference proteome</keyword>
<gene>
    <name evidence="1" type="ORF">DAI18_08735</name>
</gene>
<dbReference type="AlphaFoldDB" id="A0A2S0P9W9"/>
<accession>A0A2S0P9W9</accession>
<dbReference type="RefSeq" id="WP_107889200.1">
    <property type="nucleotide sequence ID" value="NZ_CP028519.1"/>
</dbReference>
<reference evidence="1 2" key="1">
    <citation type="submission" date="2018-04" db="EMBL/GenBank/DDBJ databases">
        <title>Denitrifier Microvirgula.</title>
        <authorList>
            <person name="Anderson E."/>
            <person name="Jang J."/>
            <person name="Ishii S."/>
        </authorList>
    </citation>
    <scope>NUCLEOTIDE SEQUENCE [LARGE SCALE GENOMIC DNA]</scope>
    <source>
        <strain evidence="1 2">BE2.4</strain>
    </source>
</reference>
<evidence type="ECO:0000313" key="1">
    <source>
        <dbReference type="EMBL" id="AVY94122.1"/>
    </source>
</evidence>
<evidence type="ECO:0000313" key="2">
    <source>
        <dbReference type="Proteomes" id="UP000244173"/>
    </source>
</evidence>
<proteinExistence type="predicted"/>
<sequence>MYQDILNRARAGLSLRHLNCSGLALLLLLGLSACSGKSYDSQLSGNIVNSCQAQGSSKHYCQCALERMQETHSQEELIQLEQETRITGRFPESLAKTMLQISLQCKQ</sequence>
<dbReference type="KEGG" id="maer:DAI18_08735"/>
<dbReference type="EMBL" id="CP028519">
    <property type="protein sequence ID" value="AVY94122.1"/>
    <property type="molecule type" value="Genomic_DNA"/>
</dbReference>
<name>A0A2S0P9W9_9NEIS</name>